<evidence type="ECO:0000313" key="3">
    <source>
        <dbReference type="EMBL" id="XCI79022.1"/>
    </source>
</evidence>
<feature type="signal peptide" evidence="1">
    <location>
        <begin position="1"/>
        <end position="38"/>
    </location>
</feature>
<dbReference type="AlphaFoldDB" id="A0AAU8I0X5"/>
<proteinExistence type="predicted"/>
<keyword evidence="4" id="KW-1185">Reference proteome</keyword>
<protein>
    <submittedName>
        <fullName evidence="3">Uncharacterized protein</fullName>
    </submittedName>
</protein>
<dbReference type="Proteomes" id="UP001430647">
    <property type="component" value="Unassembled WGS sequence"/>
</dbReference>
<keyword evidence="1" id="KW-0732">Signal</keyword>
<reference evidence="2 4" key="1">
    <citation type="journal article" date="2022" name="Curr. Microbiol.">
        <title>Xanthomonas indica sp. nov., a Novel Member of Non-Pathogenic Xanthomonas Community from Healthy Rice Seeds.</title>
        <authorList>
            <person name="Rana R."/>
            <person name="Madhavan V.N."/>
            <person name="Saroha T."/>
            <person name="Bansal K."/>
            <person name="Kaur A."/>
            <person name="Sonti R.V."/>
            <person name="Patel H.K."/>
            <person name="Patil P.B."/>
        </authorList>
    </citation>
    <scope>NUCLEOTIDE SEQUENCE [LARGE SCALE GENOMIC DNA]</scope>
    <source>
        <strain evidence="2 4">PPL560</strain>
    </source>
</reference>
<dbReference type="KEGG" id="xin:Q7W82_12005"/>
<evidence type="ECO:0000313" key="2">
    <source>
        <dbReference type="EMBL" id="MCI2263686.1"/>
    </source>
</evidence>
<feature type="chain" id="PRO_5043975406" evidence="1">
    <location>
        <begin position="39"/>
        <end position="198"/>
    </location>
</feature>
<evidence type="ECO:0000256" key="1">
    <source>
        <dbReference type="SAM" id="SignalP"/>
    </source>
</evidence>
<dbReference type="RefSeq" id="WP_242161322.1">
    <property type="nucleotide sequence ID" value="NZ_CP131914.1"/>
</dbReference>
<accession>A0AAU8I0X5</accession>
<gene>
    <name evidence="2" type="ORF">L3V74_19320</name>
    <name evidence="3" type="ORF">Q7W82_12005</name>
</gene>
<name>A0AAU8I0X5_9XANT</name>
<reference evidence="3" key="3">
    <citation type="submission" date="2023-08" db="EMBL/GenBank/DDBJ databases">
        <title>Complete genome sequence of Xanthomonas indica.</title>
        <authorList>
            <person name="Patil P.B."/>
            <person name="Rana R."/>
        </authorList>
    </citation>
    <scope>NUCLEOTIDE SEQUENCE</scope>
    <source>
        <strain evidence="3">PPL560</strain>
    </source>
</reference>
<dbReference type="EMBL" id="CP131914">
    <property type="protein sequence ID" value="XCI79022.1"/>
    <property type="molecule type" value="Genomic_DNA"/>
</dbReference>
<organism evidence="3">
    <name type="scientific">Xanthomonas indica</name>
    <dbReference type="NCBI Taxonomy" id="2912242"/>
    <lineage>
        <taxon>Bacteria</taxon>
        <taxon>Pseudomonadati</taxon>
        <taxon>Pseudomonadota</taxon>
        <taxon>Gammaproteobacteria</taxon>
        <taxon>Lysobacterales</taxon>
        <taxon>Lysobacteraceae</taxon>
        <taxon>Xanthomonas</taxon>
    </lineage>
</organism>
<reference evidence="2" key="2">
    <citation type="submission" date="2022-01" db="EMBL/GenBank/DDBJ databases">
        <authorList>
            <person name="Rana R."/>
            <person name="Patil P.B."/>
        </authorList>
    </citation>
    <scope>NUCLEOTIDE SEQUENCE</scope>
    <source>
        <strain evidence="2">PPL560</strain>
    </source>
</reference>
<evidence type="ECO:0000313" key="4">
    <source>
        <dbReference type="Proteomes" id="UP001430647"/>
    </source>
</evidence>
<sequence>MMLLASIKPSIAITASPRGATRLLFLLLAATQAGMTAAAATGAAPAEITANDFTVEINSHAFALGESWTDQARKQAGAQISESFVGDVPAGDTSYRYYQHRYAGFEIHTANLFWQTAQRDIDSYMIAQITITAPAIKTARGVTVGDTQNVLIGKYGPGTADDRDDQHWRYYEAGNKRISFQLEHGKISHIMMTLDPGN</sequence>
<dbReference type="EMBL" id="JAKJPQ010000020">
    <property type="protein sequence ID" value="MCI2263686.1"/>
    <property type="molecule type" value="Genomic_DNA"/>
</dbReference>